<gene>
    <name evidence="10" type="ORF">DQQ10_01185</name>
</gene>
<evidence type="ECO:0000256" key="3">
    <source>
        <dbReference type="ARBA" id="ARBA00022679"/>
    </source>
</evidence>
<proteinExistence type="predicted"/>
<dbReference type="SUPFAM" id="SSF102114">
    <property type="entry name" value="Radical SAM enzymes"/>
    <property type="match status" value="1"/>
</dbReference>
<keyword evidence="4" id="KW-0949">S-adenosyl-L-methionine</keyword>
<evidence type="ECO:0000313" key="11">
    <source>
        <dbReference type="Proteomes" id="UP000251889"/>
    </source>
</evidence>
<evidence type="ECO:0000256" key="4">
    <source>
        <dbReference type="ARBA" id="ARBA00022691"/>
    </source>
</evidence>
<dbReference type="InterPro" id="IPR023404">
    <property type="entry name" value="rSAM_horseshoe"/>
</dbReference>
<organism evidence="10 11">
    <name type="scientific">Pseudochryseolinea flava</name>
    <dbReference type="NCBI Taxonomy" id="2059302"/>
    <lineage>
        <taxon>Bacteria</taxon>
        <taxon>Pseudomonadati</taxon>
        <taxon>Bacteroidota</taxon>
        <taxon>Cytophagia</taxon>
        <taxon>Cytophagales</taxon>
        <taxon>Fulvivirgaceae</taxon>
        <taxon>Pseudochryseolinea</taxon>
    </lineage>
</organism>
<dbReference type="PROSITE" id="PS51918">
    <property type="entry name" value="RADICAL_SAM"/>
    <property type="match status" value="1"/>
</dbReference>
<dbReference type="AlphaFoldDB" id="A0A364Y6R8"/>
<feature type="domain" description="Radical SAM core" evidence="9">
    <location>
        <begin position="188"/>
        <end position="414"/>
    </location>
</feature>
<comment type="caution">
    <text evidence="10">The sequence shown here is derived from an EMBL/GenBank/DDBJ whole genome shotgun (WGS) entry which is preliminary data.</text>
</comment>
<dbReference type="OrthoDB" id="9801424at2"/>
<dbReference type="SFLD" id="SFLDG01123">
    <property type="entry name" value="methyltransferase_(Class_B)"/>
    <property type="match status" value="1"/>
</dbReference>
<dbReference type="InterPro" id="IPR006638">
    <property type="entry name" value="Elp3/MiaA/NifB-like_rSAM"/>
</dbReference>
<dbReference type="InterPro" id="IPR007197">
    <property type="entry name" value="rSAM"/>
</dbReference>
<keyword evidence="2" id="KW-0489">Methyltransferase</keyword>
<sequence length="504" mass="58585">MNKVILFNPKSARSKHRIPNSILQVAASIHGKFEYVIVDGNMEKDPWIKIKHYLDTGDFRFFGCTAMPGPQLRQAIPYTKQIRQLYPKVINIWGGYFSSNQHPSVLNSGYVDFVINGPGDEVFPRLLEALIEGKPHHEFENLIYKDSNNKIIKTRQSALQDQDTLPQLPYDYLNQFYPVRNYLGKTFLGKRTAAYHSSMGCPFTCSFCAVVPLYNARWKGKSAKLIYEDVKYLKDVHGADAIEFHDNNFFVSEKRTVEFAKLVRHENISWWGEGRIDTIDKYSDDSLAIMRDAGCRMIFFGAETSNDELLKKMDKGGTQTTAQMKKFAARMMKFDIIPEYSFVLGFPGETPEKVMEQIDRDIAYIKEIKAINPKTEIIIYVYSPVPVEGSEMYEMVKKSGFKFPEVLEDWLGAEWQNFDLRKNPLTPWLTPKMVNKILGFETVLNAQYPTVSDFKVTNLQKKVMHHLSSFRYRFNVFAFPYELKALQKFWLRYRQPEIEGFYQE</sequence>
<evidence type="ECO:0000256" key="2">
    <source>
        <dbReference type="ARBA" id="ARBA00022603"/>
    </source>
</evidence>
<dbReference type="Gene3D" id="3.80.30.20">
    <property type="entry name" value="tm_1862 like domain"/>
    <property type="match status" value="1"/>
</dbReference>
<evidence type="ECO:0000313" key="10">
    <source>
        <dbReference type="EMBL" id="RAW02751.1"/>
    </source>
</evidence>
<evidence type="ECO:0000256" key="6">
    <source>
        <dbReference type="ARBA" id="ARBA00023004"/>
    </source>
</evidence>
<dbReference type="InterPro" id="IPR058240">
    <property type="entry name" value="rSAM_sf"/>
</dbReference>
<dbReference type="PANTHER" id="PTHR43409">
    <property type="entry name" value="ANAEROBIC MAGNESIUM-PROTOPORPHYRIN IX MONOMETHYL ESTER CYCLASE-RELATED"/>
    <property type="match status" value="1"/>
</dbReference>
<name>A0A364Y6R8_9BACT</name>
<dbReference type="InterPro" id="IPR051198">
    <property type="entry name" value="BchE-like"/>
</dbReference>
<dbReference type="SMART" id="SM00729">
    <property type="entry name" value="Elp3"/>
    <property type="match status" value="1"/>
</dbReference>
<dbReference type="GO" id="GO:0005829">
    <property type="term" value="C:cytosol"/>
    <property type="evidence" value="ECO:0007669"/>
    <property type="project" value="TreeGrafter"/>
</dbReference>
<dbReference type="GO" id="GO:0003824">
    <property type="term" value="F:catalytic activity"/>
    <property type="evidence" value="ECO:0007669"/>
    <property type="project" value="InterPro"/>
</dbReference>
<evidence type="ECO:0000259" key="8">
    <source>
        <dbReference type="PROSITE" id="PS51332"/>
    </source>
</evidence>
<dbReference type="InterPro" id="IPR006158">
    <property type="entry name" value="Cobalamin-bd"/>
</dbReference>
<keyword evidence="3" id="KW-0808">Transferase</keyword>
<dbReference type="EMBL" id="QMFY01000001">
    <property type="protein sequence ID" value="RAW02751.1"/>
    <property type="molecule type" value="Genomic_DNA"/>
</dbReference>
<keyword evidence="7" id="KW-0411">Iron-sulfur</keyword>
<evidence type="ECO:0000256" key="5">
    <source>
        <dbReference type="ARBA" id="ARBA00022723"/>
    </source>
</evidence>
<dbReference type="Proteomes" id="UP000251889">
    <property type="component" value="Unassembled WGS sequence"/>
</dbReference>
<keyword evidence="5" id="KW-0479">Metal-binding</keyword>
<feature type="domain" description="B12-binding" evidence="8">
    <location>
        <begin position="3"/>
        <end position="137"/>
    </location>
</feature>
<keyword evidence="11" id="KW-1185">Reference proteome</keyword>
<accession>A0A364Y6R8</accession>
<dbReference type="Pfam" id="PF04055">
    <property type="entry name" value="Radical_SAM"/>
    <property type="match status" value="1"/>
</dbReference>
<protein>
    <submittedName>
        <fullName evidence="10">Radical SAM protein</fullName>
    </submittedName>
</protein>
<dbReference type="InterPro" id="IPR034466">
    <property type="entry name" value="Methyltransferase_Class_B"/>
</dbReference>
<dbReference type="Gene3D" id="3.40.50.280">
    <property type="entry name" value="Cobalamin-binding domain"/>
    <property type="match status" value="1"/>
</dbReference>
<dbReference type="GO" id="GO:0046872">
    <property type="term" value="F:metal ion binding"/>
    <property type="evidence" value="ECO:0007669"/>
    <property type="project" value="UniProtKB-KW"/>
</dbReference>
<dbReference type="RefSeq" id="WP_112744967.1">
    <property type="nucleotide sequence ID" value="NZ_QMFY01000001.1"/>
</dbReference>
<dbReference type="PANTHER" id="PTHR43409:SF7">
    <property type="entry name" value="BLL1977 PROTEIN"/>
    <property type="match status" value="1"/>
</dbReference>
<dbReference type="SFLD" id="SFLDG01082">
    <property type="entry name" value="B12-binding_domain_containing"/>
    <property type="match status" value="1"/>
</dbReference>
<keyword evidence="6" id="KW-0408">Iron</keyword>
<evidence type="ECO:0000256" key="7">
    <source>
        <dbReference type="ARBA" id="ARBA00023014"/>
    </source>
</evidence>
<evidence type="ECO:0000256" key="1">
    <source>
        <dbReference type="ARBA" id="ARBA00001966"/>
    </source>
</evidence>
<evidence type="ECO:0000259" key="9">
    <source>
        <dbReference type="PROSITE" id="PS51918"/>
    </source>
</evidence>
<dbReference type="PROSITE" id="PS51332">
    <property type="entry name" value="B12_BINDING"/>
    <property type="match status" value="1"/>
</dbReference>
<dbReference type="GO" id="GO:0031419">
    <property type="term" value="F:cobalamin binding"/>
    <property type="evidence" value="ECO:0007669"/>
    <property type="project" value="InterPro"/>
</dbReference>
<dbReference type="GO" id="GO:0051539">
    <property type="term" value="F:4 iron, 4 sulfur cluster binding"/>
    <property type="evidence" value="ECO:0007669"/>
    <property type="project" value="UniProtKB-KW"/>
</dbReference>
<reference evidence="10 11" key="1">
    <citation type="submission" date="2018-06" db="EMBL/GenBank/DDBJ databases">
        <title>Chryseolinea flavus sp. nov., a member of the phylum Bacteroidetes isolated from soil.</title>
        <authorList>
            <person name="Li Y."/>
            <person name="Wang J."/>
        </authorList>
    </citation>
    <scope>NUCLEOTIDE SEQUENCE [LARGE SCALE GENOMIC DNA]</scope>
    <source>
        <strain evidence="10 11">SDU1-6</strain>
    </source>
</reference>
<dbReference type="SFLD" id="SFLDS00029">
    <property type="entry name" value="Radical_SAM"/>
    <property type="match status" value="1"/>
</dbReference>
<comment type="cofactor">
    <cofactor evidence="1">
        <name>[4Fe-4S] cluster</name>
        <dbReference type="ChEBI" id="CHEBI:49883"/>
    </cofactor>
</comment>